<sequence>MTEKQQDEPSKGTNKSALNGTAPTRTSSKSAISAPTGSSKPTSTNIMNSDDTYKTPQSYISHYHNIVKDFNDADDLSQEQLRVDLNHDLWTVHQVRVV</sequence>
<feature type="compositionally biased region" description="Polar residues" evidence="1">
    <location>
        <begin position="11"/>
        <end position="55"/>
    </location>
</feature>
<proteinExistence type="predicted"/>
<comment type="caution">
    <text evidence="2">The sequence shown here is derived from an EMBL/GenBank/DDBJ whole genome shotgun (WGS) entry which is preliminary data.</text>
</comment>
<name>A0A9P6LWU0_9FUNG</name>
<accession>A0A9P6LWU0</accession>
<evidence type="ECO:0000313" key="3">
    <source>
        <dbReference type="Proteomes" id="UP000749646"/>
    </source>
</evidence>
<reference evidence="2" key="1">
    <citation type="journal article" date="2020" name="Fungal Divers.">
        <title>Resolving the Mortierellaceae phylogeny through synthesis of multi-gene phylogenetics and phylogenomics.</title>
        <authorList>
            <person name="Vandepol N."/>
            <person name="Liber J."/>
            <person name="Desiro A."/>
            <person name="Na H."/>
            <person name="Kennedy M."/>
            <person name="Barry K."/>
            <person name="Grigoriev I.V."/>
            <person name="Miller A.N."/>
            <person name="O'Donnell K."/>
            <person name="Stajich J.E."/>
            <person name="Bonito G."/>
        </authorList>
    </citation>
    <scope>NUCLEOTIDE SEQUENCE</scope>
    <source>
        <strain evidence="2">MES-2147</strain>
    </source>
</reference>
<gene>
    <name evidence="2" type="ORF">BGZ65_008194</name>
</gene>
<feature type="compositionally biased region" description="Basic and acidic residues" evidence="1">
    <location>
        <begin position="1"/>
        <end position="10"/>
    </location>
</feature>
<organism evidence="2 3">
    <name type="scientific">Modicella reniformis</name>
    <dbReference type="NCBI Taxonomy" id="1440133"/>
    <lineage>
        <taxon>Eukaryota</taxon>
        <taxon>Fungi</taxon>
        <taxon>Fungi incertae sedis</taxon>
        <taxon>Mucoromycota</taxon>
        <taxon>Mortierellomycotina</taxon>
        <taxon>Mortierellomycetes</taxon>
        <taxon>Mortierellales</taxon>
        <taxon>Mortierellaceae</taxon>
        <taxon>Modicella</taxon>
    </lineage>
</organism>
<feature type="region of interest" description="Disordered" evidence="1">
    <location>
        <begin position="1"/>
        <end position="55"/>
    </location>
</feature>
<evidence type="ECO:0000313" key="2">
    <source>
        <dbReference type="EMBL" id="KAF9948266.1"/>
    </source>
</evidence>
<protein>
    <submittedName>
        <fullName evidence="2">Uncharacterized protein</fullName>
    </submittedName>
</protein>
<dbReference type="EMBL" id="JAAAHW010007445">
    <property type="protein sequence ID" value="KAF9948266.1"/>
    <property type="molecule type" value="Genomic_DNA"/>
</dbReference>
<dbReference type="Proteomes" id="UP000749646">
    <property type="component" value="Unassembled WGS sequence"/>
</dbReference>
<evidence type="ECO:0000256" key="1">
    <source>
        <dbReference type="SAM" id="MobiDB-lite"/>
    </source>
</evidence>
<keyword evidence="3" id="KW-1185">Reference proteome</keyword>
<dbReference type="AlphaFoldDB" id="A0A9P6LWU0"/>